<name>A0A8K0K052_LADFU</name>
<organism evidence="1 2">
    <name type="scientific">Ladona fulva</name>
    <name type="common">Scarce chaser dragonfly</name>
    <name type="synonym">Libellula fulva</name>
    <dbReference type="NCBI Taxonomy" id="123851"/>
    <lineage>
        <taxon>Eukaryota</taxon>
        <taxon>Metazoa</taxon>
        <taxon>Ecdysozoa</taxon>
        <taxon>Arthropoda</taxon>
        <taxon>Hexapoda</taxon>
        <taxon>Insecta</taxon>
        <taxon>Pterygota</taxon>
        <taxon>Palaeoptera</taxon>
        <taxon>Odonata</taxon>
        <taxon>Epiprocta</taxon>
        <taxon>Anisoptera</taxon>
        <taxon>Libelluloidea</taxon>
        <taxon>Libellulidae</taxon>
        <taxon>Ladona</taxon>
    </lineage>
</organism>
<evidence type="ECO:0000313" key="1">
    <source>
        <dbReference type="EMBL" id="KAG8225842.1"/>
    </source>
</evidence>
<accession>A0A8K0K052</accession>
<sequence>MMSTFNNVYQSLVMEVNSAKTMLLVMKCHAPLSPQIETAVSLASSQIEEVDQFSYLGSLVTSKGDMDTEINHRFQCAAHAFYKLRKRVFKNKDLSAKTKVAVFKAVVLSVLLYINECWIRYKKHVFLRNSSKDDCEVSLESEGKITSPTRKY</sequence>
<reference evidence="1" key="1">
    <citation type="submission" date="2013-04" db="EMBL/GenBank/DDBJ databases">
        <authorList>
            <person name="Qu J."/>
            <person name="Murali S.C."/>
            <person name="Bandaranaike D."/>
            <person name="Bellair M."/>
            <person name="Blankenburg K."/>
            <person name="Chao H."/>
            <person name="Dinh H."/>
            <person name="Doddapaneni H."/>
            <person name="Downs B."/>
            <person name="Dugan-Rocha S."/>
            <person name="Elkadiri S."/>
            <person name="Gnanaolivu R.D."/>
            <person name="Hernandez B."/>
            <person name="Javaid M."/>
            <person name="Jayaseelan J.C."/>
            <person name="Lee S."/>
            <person name="Li M."/>
            <person name="Ming W."/>
            <person name="Munidasa M."/>
            <person name="Muniz J."/>
            <person name="Nguyen L."/>
            <person name="Ongeri F."/>
            <person name="Osuji N."/>
            <person name="Pu L.-L."/>
            <person name="Puazo M."/>
            <person name="Qu C."/>
            <person name="Quiroz J."/>
            <person name="Raj R."/>
            <person name="Weissenberger G."/>
            <person name="Xin Y."/>
            <person name="Zou X."/>
            <person name="Han Y."/>
            <person name="Richards S."/>
            <person name="Worley K."/>
            <person name="Muzny D."/>
            <person name="Gibbs R."/>
        </authorList>
    </citation>
    <scope>NUCLEOTIDE SEQUENCE</scope>
    <source>
        <strain evidence="1">Sampled in the wild</strain>
    </source>
</reference>
<protein>
    <submittedName>
        <fullName evidence="1">Uncharacterized protein</fullName>
    </submittedName>
</protein>
<gene>
    <name evidence="1" type="ORF">J437_LFUL004771</name>
</gene>
<dbReference type="Proteomes" id="UP000792457">
    <property type="component" value="Unassembled WGS sequence"/>
</dbReference>
<dbReference type="PANTHER" id="PTHR47027:SF20">
    <property type="entry name" value="REVERSE TRANSCRIPTASE-LIKE PROTEIN WITH RNA-DIRECTED DNA POLYMERASE DOMAIN"/>
    <property type="match status" value="1"/>
</dbReference>
<dbReference type="OrthoDB" id="410404at2759"/>
<dbReference type="AlphaFoldDB" id="A0A8K0K052"/>
<comment type="caution">
    <text evidence="1">The sequence shown here is derived from an EMBL/GenBank/DDBJ whole genome shotgun (WGS) entry which is preliminary data.</text>
</comment>
<evidence type="ECO:0000313" key="2">
    <source>
        <dbReference type="Proteomes" id="UP000792457"/>
    </source>
</evidence>
<dbReference type="EMBL" id="KZ308255">
    <property type="protein sequence ID" value="KAG8225842.1"/>
    <property type="molecule type" value="Genomic_DNA"/>
</dbReference>
<dbReference type="PANTHER" id="PTHR47027">
    <property type="entry name" value="REVERSE TRANSCRIPTASE DOMAIN-CONTAINING PROTEIN"/>
    <property type="match status" value="1"/>
</dbReference>
<keyword evidence="2" id="KW-1185">Reference proteome</keyword>
<reference evidence="1" key="2">
    <citation type="submission" date="2017-10" db="EMBL/GenBank/DDBJ databases">
        <title>Ladona fulva Genome sequencing and assembly.</title>
        <authorList>
            <person name="Murali S."/>
            <person name="Richards S."/>
            <person name="Bandaranaike D."/>
            <person name="Bellair M."/>
            <person name="Blankenburg K."/>
            <person name="Chao H."/>
            <person name="Dinh H."/>
            <person name="Doddapaneni H."/>
            <person name="Dugan-Rocha S."/>
            <person name="Elkadiri S."/>
            <person name="Gnanaolivu R."/>
            <person name="Hernandez B."/>
            <person name="Skinner E."/>
            <person name="Javaid M."/>
            <person name="Lee S."/>
            <person name="Li M."/>
            <person name="Ming W."/>
            <person name="Munidasa M."/>
            <person name="Muniz J."/>
            <person name="Nguyen L."/>
            <person name="Hughes D."/>
            <person name="Osuji N."/>
            <person name="Pu L.-L."/>
            <person name="Puazo M."/>
            <person name="Qu C."/>
            <person name="Quiroz J."/>
            <person name="Raj R."/>
            <person name="Weissenberger G."/>
            <person name="Xin Y."/>
            <person name="Zou X."/>
            <person name="Han Y."/>
            <person name="Worley K."/>
            <person name="Muzny D."/>
            <person name="Gibbs R."/>
        </authorList>
    </citation>
    <scope>NUCLEOTIDE SEQUENCE</scope>
    <source>
        <strain evidence="1">Sampled in the wild</strain>
    </source>
</reference>
<proteinExistence type="predicted"/>